<proteinExistence type="predicted"/>
<name>A0A533Q9S3_9BACT</name>
<organism evidence="1 2">
    <name type="scientific">Candidatus Jettenia ecosi</name>
    <dbReference type="NCBI Taxonomy" id="2494326"/>
    <lineage>
        <taxon>Bacteria</taxon>
        <taxon>Pseudomonadati</taxon>
        <taxon>Planctomycetota</taxon>
        <taxon>Candidatus Brocadiia</taxon>
        <taxon>Candidatus Brocadiales</taxon>
        <taxon>Candidatus Brocadiaceae</taxon>
        <taxon>Candidatus Jettenia</taxon>
    </lineage>
</organism>
<accession>A0A533Q9S3</accession>
<evidence type="ECO:0000313" key="2">
    <source>
        <dbReference type="Proteomes" id="UP000319783"/>
    </source>
</evidence>
<protein>
    <submittedName>
        <fullName evidence="1">Uncharacterized protein</fullName>
    </submittedName>
</protein>
<dbReference type="Proteomes" id="UP000319783">
    <property type="component" value="Unassembled WGS sequence"/>
</dbReference>
<dbReference type="EMBL" id="SULG01000048">
    <property type="protein sequence ID" value="TLD41448.1"/>
    <property type="molecule type" value="Genomic_DNA"/>
</dbReference>
<sequence>MIDLTFFFIQKIPLHAIGFCKPEVFPEKITFFMNFFILLSVGKHNNERY</sequence>
<dbReference type="AlphaFoldDB" id="A0A533Q9S3"/>
<comment type="caution">
    <text evidence="1">The sequence shown here is derived from an EMBL/GenBank/DDBJ whole genome shotgun (WGS) entry which is preliminary data.</text>
</comment>
<evidence type="ECO:0000313" key="1">
    <source>
        <dbReference type="EMBL" id="TLD41448.1"/>
    </source>
</evidence>
<reference evidence="1 2" key="1">
    <citation type="submission" date="2019-04" db="EMBL/GenBank/DDBJ databases">
        <title>Genome of a novel bacterium Candidatus Jettenia ecosi reconstructed from metagenome of an anammox bioreactor.</title>
        <authorList>
            <person name="Mardanov A.V."/>
            <person name="Beletsky A.V."/>
            <person name="Ravin N.V."/>
            <person name="Botchkova E.A."/>
            <person name="Litti Y.V."/>
            <person name="Nozhevnikova A.N."/>
        </authorList>
    </citation>
    <scope>NUCLEOTIDE SEQUENCE [LARGE SCALE GENOMIC DNA]</scope>
    <source>
        <strain evidence="1">J2</strain>
    </source>
</reference>
<gene>
    <name evidence="1" type="ORF">JETT_2295</name>
</gene>